<evidence type="ECO:0000256" key="2">
    <source>
        <dbReference type="SAM" id="MobiDB-lite"/>
    </source>
</evidence>
<feature type="compositionally biased region" description="Low complexity" evidence="2">
    <location>
        <begin position="1002"/>
        <end position="1016"/>
    </location>
</feature>
<feature type="region of interest" description="Disordered" evidence="2">
    <location>
        <begin position="798"/>
        <end position="825"/>
    </location>
</feature>
<dbReference type="OrthoDB" id="3563081at2759"/>
<feature type="coiled-coil region" evidence="1">
    <location>
        <begin position="174"/>
        <end position="240"/>
    </location>
</feature>
<dbReference type="EMBL" id="FJUX01000098">
    <property type="protein sequence ID" value="CZT07686.1"/>
    <property type="molecule type" value="Genomic_DNA"/>
</dbReference>
<feature type="compositionally biased region" description="Basic and acidic residues" evidence="2">
    <location>
        <begin position="972"/>
        <end position="981"/>
    </location>
</feature>
<feature type="compositionally biased region" description="Polar residues" evidence="2">
    <location>
        <begin position="801"/>
        <end position="810"/>
    </location>
</feature>
<protein>
    <submittedName>
        <fullName evidence="4">Uncharacterized protein</fullName>
    </submittedName>
</protein>
<keyword evidence="5" id="KW-1185">Reference proteome</keyword>
<feature type="region of interest" description="Disordered" evidence="2">
    <location>
        <begin position="388"/>
        <end position="426"/>
    </location>
</feature>
<feature type="region of interest" description="Disordered" evidence="2">
    <location>
        <begin position="956"/>
        <end position="1016"/>
    </location>
</feature>
<sequence>MFATLTDGIFDMVYAVSWVIWTVIAWILLWLPYIILCICLPAALIIWFLSIDTIVSKLHQLFWIDGVDTTRQVWRGLVAFFIHVIWQRCVHAGYCMCFDSESPPARNVSAIATSGQAVEAELTTARVELETARADLATEKQNNTSLNTTSNKWRQRALVAEERVNHCRNHHRDTEEYQRSNADSRTRVEELNRENTELKQKLNKETKNKSRHPLFAAYPNLELEQQILALQDELKIARENFVSSLEISTGEKARTVRQEKWIGRLMGEINTLKGEVRNIKIANTSSDGDEKLGLKRRIRKLENDLSIAAVELENARHGDGRRETAASNEDCARCVDLQDKIRQLEAEREQASNTGTGAVEDLDVVVMKLKEADQELDRLGEFRDGGHNIFDIRPRSPPIAHSGISPNPESAPTTQNPGEDSSLEDKATEKLKLIYSRFETAMMSISQLEPGQTLGLQDLILAIDAIPELIKTIELWQRRNARDAAAQEPTSFNDEASKDLKSIFDTFKTTMISTNRFQPPGRDVVVGDVIELINTVTSFYSMETKISAKLTACRSQNSILEYTIQRYNTAAREARDRLEPGTVSDSDYTAADFIIQAVAAVEMLSTKIEQQMLFNRSTPNDQHAQLDSLQAEIAGMKVQMLIAGLTKQKTAEETDRLRLVIETDMIQTRTTEHKRRRAIFNNLEAVFNGAKEFLEYFAVEFPLFVIPNHIVDIYKPVYRDGNALPSVKELQGLAEKMRLVVMYIRGCKLPGSWSGWEESDRDIDGEKYRKEDAAGNRLIPLMERIRLALEEVVLHSREVQTTDQQEQQKPTGRGPRPEGCTCLPQQPGTFTVPGSPCPVCSSSSPLSLDSGIPPDGAFDGSFRDFRADSKLDETTGQSPLYSNDEERTSTQLPPRGDFLNPPISPRPLWEVKPTTENFPPSNNGFDPAANTDLPAEGARYLRSQGRDVPPAWAHFSATPDPPPLKPSSPRSFHNEDWDSANKLDNSPRIGASTASTFPPFMTGAAAPGDGPFDPTGDDALVTDGPYYWRSGNDPASNILWAKILGLQHGLRAHDIDITKSKFSTTTRDFDTGDIDAVIVVPWRKQTLLQAQIEAMRSHVGDLENMIWYEHIDVLGTWNDSPYNPESQSKVEAGYR</sequence>
<feature type="coiled-coil region" evidence="1">
    <location>
        <begin position="298"/>
        <end position="354"/>
    </location>
</feature>
<keyword evidence="1" id="KW-0175">Coiled coil</keyword>
<feature type="region of interest" description="Disordered" evidence="2">
    <location>
        <begin position="837"/>
        <end position="902"/>
    </location>
</feature>
<reference evidence="5" key="1">
    <citation type="submission" date="2016-03" db="EMBL/GenBank/DDBJ databases">
        <authorList>
            <person name="Guldener U."/>
        </authorList>
    </citation>
    <scope>NUCLEOTIDE SEQUENCE [LARGE SCALE GENOMIC DNA]</scope>
    <source>
        <strain evidence="5">04CH-RAC-A.6.1</strain>
    </source>
</reference>
<feature type="transmembrane region" description="Helical" evidence="3">
    <location>
        <begin position="9"/>
        <end position="27"/>
    </location>
</feature>
<evidence type="ECO:0000313" key="5">
    <source>
        <dbReference type="Proteomes" id="UP000178912"/>
    </source>
</evidence>
<evidence type="ECO:0000256" key="1">
    <source>
        <dbReference type="SAM" id="Coils"/>
    </source>
</evidence>
<evidence type="ECO:0000313" key="4">
    <source>
        <dbReference type="EMBL" id="CZT07686.1"/>
    </source>
</evidence>
<keyword evidence="3" id="KW-1133">Transmembrane helix</keyword>
<proteinExistence type="predicted"/>
<feature type="transmembrane region" description="Helical" evidence="3">
    <location>
        <begin position="33"/>
        <end position="55"/>
    </location>
</feature>
<feature type="compositionally biased region" description="Polar residues" evidence="2">
    <location>
        <begin position="404"/>
        <end position="419"/>
    </location>
</feature>
<keyword evidence="3" id="KW-0812">Transmembrane</keyword>
<gene>
    <name evidence="4" type="ORF">RAG0_13049</name>
</gene>
<feature type="compositionally biased region" description="Basic and acidic residues" evidence="2">
    <location>
        <begin position="861"/>
        <end position="873"/>
    </location>
</feature>
<keyword evidence="3" id="KW-0472">Membrane</keyword>
<accession>A0A1E1LB06</accession>
<name>A0A1E1LB06_9HELO</name>
<feature type="compositionally biased region" description="Low complexity" evidence="2">
    <location>
        <begin position="837"/>
        <end position="855"/>
    </location>
</feature>
<dbReference type="Proteomes" id="UP000178912">
    <property type="component" value="Unassembled WGS sequence"/>
</dbReference>
<organism evidence="4 5">
    <name type="scientific">Rhynchosporium agropyri</name>
    <dbReference type="NCBI Taxonomy" id="914238"/>
    <lineage>
        <taxon>Eukaryota</taxon>
        <taxon>Fungi</taxon>
        <taxon>Dikarya</taxon>
        <taxon>Ascomycota</taxon>
        <taxon>Pezizomycotina</taxon>
        <taxon>Leotiomycetes</taxon>
        <taxon>Helotiales</taxon>
        <taxon>Ploettnerulaceae</taxon>
        <taxon>Rhynchosporium</taxon>
    </lineage>
</organism>
<dbReference type="AlphaFoldDB" id="A0A1E1LB06"/>
<evidence type="ECO:0000256" key="3">
    <source>
        <dbReference type="SAM" id="Phobius"/>
    </source>
</evidence>